<feature type="domain" description="Alpha-L-glutamate ligase-related protein ATP-grasp" evidence="1">
    <location>
        <begin position="170"/>
        <end position="316"/>
    </location>
</feature>
<dbReference type="Pfam" id="PF14397">
    <property type="entry name" value="ATPgrasp_ST"/>
    <property type="match status" value="1"/>
</dbReference>
<dbReference type="SUPFAM" id="SSF56059">
    <property type="entry name" value="Glutathione synthetase ATP-binding domain-like"/>
    <property type="match status" value="1"/>
</dbReference>
<accession>A0ABV1G590</accession>
<protein>
    <submittedName>
        <fullName evidence="2">Sugar-transfer associated ATP-grasp domain-containing protein</fullName>
    </submittedName>
</protein>
<evidence type="ECO:0000313" key="2">
    <source>
        <dbReference type="EMBL" id="MEQ2510527.1"/>
    </source>
</evidence>
<name>A0ABV1G590_9FIRM</name>
<evidence type="ECO:0000259" key="1">
    <source>
        <dbReference type="Pfam" id="PF14397"/>
    </source>
</evidence>
<proteinExistence type="predicted"/>
<comment type="caution">
    <text evidence="2">The sequence shown here is derived from an EMBL/GenBank/DDBJ whole genome shotgun (WGS) entry which is preliminary data.</text>
</comment>
<keyword evidence="3" id="KW-1185">Reference proteome</keyword>
<evidence type="ECO:0000313" key="3">
    <source>
        <dbReference type="Proteomes" id="UP001491552"/>
    </source>
</evidence>
<gene>
    <name evidence="2" type="ORF">WMO66_04565</name>
</gene>
<reference evidence="2 3" key="1">
    <citation type="submission" date="2024-03" db="EMBL/GenBank/DDBJ databases">
        <title>Human intestinal bacterial collection.</title>
        <authorList>
            <person name="Pauvert C."/>
            <person name="Hitch T.C.A."/>
            <person name="Clavel T."/>
        </authorList>
    </citation>
    <scope>NUCLEOTIDE SEQUENCE [LARGE SCALE GENOMIC DNA]</scope>
    <source>
        <strain evidence="2 3">CLA-AA-H192</strain>
    </source>
</reference>
<dbReference type="RefSeq" id="WP_349135201.1">
    <property type="nucleotide sequence ID" value="NZ_JBBMFF010000163.1"/>
</dbReference>
<dbReference type="InterPro" id="IPR039523">
    <property type="entry name" value="RimK-rel_E_lig_ATP-grasp"/>
</dbReference>
<organism evidence="2 3">
    <name type="scientific">Faecousia intestinalis</name>
    <dbReference type="NCBI Taxonomy" id="3133167"/>
    <lineage>
        <taxon>Bacteria</taxon>
        <taxon>Bacillati</taxon>
        <taxon>Bacillota</taxon>
        <taxon>Clostridia</taxon>
        <taxon>Eubacteriales</taxon>
        <taxon>Oscillospiraceae</taxon>
        <taxon>Faecousia</taxon>
    </lineage>
</organism>
<dbReference type="Proteomes" id="UP001491552">
    <property type="component" value="Unassembled WGS sequence"/>
</dbReference>
<dbReference type="EMBL" id="JBBMFF010000163">
    <property type="protein sequence ID" value="MEQ2510527.1"/>
    <property type="molecule type" value="Genomic_DNA"/>
</dbReference>
<sequence length="336" mass="37839">MPGIKYITRVLRGVRFEKLNYVMGVVKQKSGHSKVRTFCDILWCAARYGAGYYDYVMFGFYDMNGKQRDTYLTRVRNKKVCELMNQPGYGDEFDDKLRFNVRFADFLGRRTLNAAAATPDELSAFLQGLDCFFAKPSRGTCGNGIEKLRTADWPDAEKLLAYLKEKGLDVLEEPLAQHPDMAKLHPQSVNTMRIVTDRVGDTVHIAYIVLKIGRGDGFCDNSGQGGVICRVDEKTGKICSVATDDYFNVYETHPDTGIRFEGYQLPMVQEAVAFARKAALVVPQICHVGWDVAVTPDGPVLIEGNDYPGTDLCQLAPHYPEKQGLWPYYKEILNIK</sequence>